<sequence>MAVTRKAEIRKQILEKERALIEKRADHLVAIFSAVEQIDDLSVQGASAIDELQEMGLSLTDIEESTGVSVRRLNGLRRRASVVRNETSDNDDDEDLGDRNGDSESGVHAQSEGDGLDHPYSDADQ</sequence>
<accession>A0A6C1TUB7</accession>
<reference evidence="2 3" key="1">
    <citation type="submission" date="2018-12" db="EMBL/GenBank/DDBJ databases">
        <title>Corynebacterium sanguinis sp. nov., a clinically-associated and environmental corynebacterium.</title>
        <authorList>
            <person name="Gonzales-Siles L."/>
            <person name="Jaen-Luchoro D."/>
            <person name="Cardew S."/>
            <person name="Inganas E."/>
            <person name="Ohlen M."/>
            <person name="Jensie-Markopolous S."/>
            <person name="Pinyeiro-Iglesias B."/>
            <person name="Molin K."/>
            <person name="Skovbjerg S."/>
            <person name="Svensson-Stadler L."/>
            <person name="Funke G."/>
            <person name="Moore E.R.B."/>
        </authorList>
    </citation>
    <scope>NUCLEOTIDE SEQUENCE [LARGE SCALE GENOMIC DNA]</scope>
    <source>
        <strain evidence="2 3">58734</strain>
    </source>
</reference>
<organism evidence="2 3">
    <name type="scientific">Corynebacterium sanguinis</name>
    <dbReference type="NCBI Taxonomy" id="2594913"/>
    <lineage>
        <taxon>Bacteria</taxon>
        <taxon>Bacillati</taxon>
        <taxon>Actinomycetota</taxon>
        <taxon>Actinomycetes</taxon>
        <taxon>Mycobacteriales</taxon>
        <taxon>Corynebacteriaceae</taxon>
        <taxon>Corynebacterium</taxon>
    </lineage>
</organism>
<proteinExistence type="predicted"/>
<feature type="region of interest" description="Disordered" evidence="1">
    <location>
        <begin position="79"/>
        <end position="125"/>
    </location>
</feature>
<name>A0A6C1TUB7_9CORY</name>
<dbReference type="RefSeq" id="WP_144773803.1">
    <property type="nucleotide sequence ID" value="NZ_RXIR01000035.1"/>
</dbReference>
<feature type="compositionally biased region" description="Basic and acidic residues" evidence="1">
    <location>
        <begin position="115"/>
        <end position="125"/>
    </location>
</feature>
<evidence type="ECO:0000313" key="3">
    <source>
        <dbReference type="Proteomes" id="UP000336646"/>
    </source>
</evidence>
<gene>
    <name evidence="2" type="ORF">EKI59_11140</name>
</gene>
<dbReference type="EMBL" id="RXIR01000035">
    <property type="protein sequence ID" value="TVS26141.1"/>
    <property type="molecule type" value="Genomic_DNA"/>
</dbReference>
<comment type="caution">
    <text evidence="2">The sequence shown here is derived from an EMBL/GenBank/DDBJ whole genome shotgun (WGS) entry which is preliminary data.</text>
</comment>
<protein>
    <submittedName>
        <fullName evidence="2">Uncharacterized protein</fullName>
    </submittedName>
</protein>
<dbReference type="Proteomes" id="UP000336646">
    <property type="component" value="Unassembled WGS sequence"/>
</dbReference>
<dbReference type="AlphaFoldDB" id="A0A6C1TUB7"/>
<evidence type="ECO:0000256" key="1">
    <source>
        <dbReference type="SAM" id="MobiDB-lite"/>
    </source>
</evidence>
<evidence type="ECO:0000313" key="2">
    <source>
        <dbReference type="EMBL" id="TVS26141.1"/>
    </source>
</evidence>